<dbReference type="PROSITE" id="PS50011">
    <property type="entry name" value="PROTEIN_KINASE_DOM"/>
    <property type="match status" value="1"/>
</dbReference>
<dbReference type="InterPro" id="IPR008271">
    <property type="entry name" value="Ser/Thr_kinase_AS"/>
</dbReference>
<comment type="caution">
    <text evidence="8">The sequence shown here is derived from an EMBL/GenBank/DDBJ whole genome shotgun (WGS) entry which is preliminary data.</text>
</comment>
<dbReference type="EC" id="2.7.11.1" evidence="1"/>
<dbReference type="InterPro" id="IPR011990">
    <property type="entry name" value="TPR-like_helical_dom_sf"/>
</dbReference>
<dbReference type="SUPFAM" id="SSF48452">
    <property type="entry name" value="TPR-like"/>
    <property type="match status" value="1"/>
</dbReference>
<proteinExistence type="predicted"/>
<gene>
    <name evidence="8" type="ORF">AMJ82_05965</name>
</gene>
<dbReference type="EMBL" id="LJUI01000041">
    <property type="protein sequence ID" value="KPK69293.1"/>
    <property type="molecule type" value="Genomic_DNA"/>
</dbReference>
<dbReference type="PROSITE" id="PS00108">
    <property type="entry name" value="PROTEIN_KINASE_ST"/>
    <property type="match status" value="1"/>
</dbReference>
<dbReference type="SMART" id="SM00028">
    <property type="entry name" value="TPR"/>
    <property type="match status" value="6"/>
</dbReference>
<dbReference type="Pfam" id="PF13432">
    <property type="entry name" value="TPR_16"/>
    <property type="match status" value="1"/>
</dbReference>
<dbReference type="SUPFAM" id="SSF56112">
    <property type="entry name" value="Protein kinase-like (PK-like)"/>
    <property type="match status" value="1"/>
</dbReference>
<evidence type="ECO:0000256" key="1">
    <source>
        <dbReference type="ARBA" id="ARBA00012513"/>
    </source>
</evidence>
<dbReference type="Gene3D" id="3.40.50.10070">
    <property type="entry name" value="TolB, N-terminal domain"/>
    <property type="match status" value="1"/>
</dbReference>
<reference evidence="8 9" key="1">
    <citation type="journal article" date="2015" name="Microbiome">
        <title>Genomic resolution of linkages in carbon, nitrogen, and sulfur cycling among widespread estuary sediment bacteria.</title>
        <authorList>
            <person name="Baker B.J."/>
            <person name="Lazar C.S."/>
            <person name="Teske A.P."/>
            <person name="Dick G.J."/>
        </authorList>
    </citation>
    <scope>NUCLEOTIDE SEQUENCE [LARGE SCALE GENOMIC DNA]</scope>
    <source>
        <strain evidence="8">SM23_40</strain>
    </source>
</reference>
<dbReference type="PANTHER" id="PTHR43289:SF6">
    <property type="entry name" value="SERINE_THREONINE-PROTEIN KINASE NEKL-3"/>
    <property type="match status" value="1"/>
</dbReference>
<keyword evidence="4" id="KW-0547">Nucleotide-binding</keyword>
<dbReference type="AlphaFoldDB" id="A0A0S8GBT9"/>
<evidence type="ECO:0000256" key="4">
    <source>
        <dbReference type="ARBA" id="ARBA00022741"/>
    </source>
</evidence>
<evidence type="ECO:0000256" key="6">
    <source>
        <dbReference type="ARBA" id="ARBA00022840"/>
    </source>
</evidence>
<evidence type="ECO:0000259" key="7">
    <source>
        <dbReference type="PROSITE" id="PS50011"/>
    </source>
</evidence>
<keyword evidence="6" id="KW-0067">ATP-binding</keyword>
<sequence>MIGKTISHYEILEKLGEGGMGVVYKARDTRLDRPVGIKFLPPHLSQKEDAKKRFVQEAKAASALDHPNICTIYEIDEIPEGQMFIVMAHYEGETLEERVKKGGIGVEEACDIVEAVAGGLAEAHRRGIVHRDIKSSNILITGGGRAKIIDFGLAKLAEQSHLTREGTTLGTVKYMSPEQARGDEVDHRTDIWSTGVLLYEVITGRKPFRGDYDQAVIYSILNDEPPGIKTLRPEAPAAVEKVIKKALAKDPEQRYQRIEDLAADVRSVREAARTKTASGRPDREKRSIAVLPFVDMSPQKDQEYFCDGLAEELINALAHIKPLRVVARTSAFSLKGGKYDVREIGEKLNVDTVLEGSIRKAGERLRITAQLVSAADGYHIWSEKYDRKLEDIFAIQDEISLAIVDKLKIELLGDEATRLVKRGTENLEAYDLYIRGRFFWEKRGEGLKRAVEYFEKAIEKDPNYAEAYAGIAESYNLLSFYGYLLSREAIPIARENALKALEINDTIAEAHNALGWIHQYHDWDGSAAEQEFKRALELNPTYTPAHYWYASMLSLTDRDDEMLRENERAIEVDPLSVVAHAQYGWDLIGRLKLDQAEEKLKRALELNPDYALAHWLLGWVYDLMSKDDQAITELRKSVELSGRNPWILSTLGNVYGKVGRTAEALEVLTELQERSENEYVQSLYFAYAYAGLGELEETLTWLEKAYEAHELWLIVIGRFWHMDPVFEKIRDDPRFQAFVRKILASIR</sequence>
<dbReference type="GO" id="GO:0004674">
    <property type="term" value="F:protein serine/threonine kinase activity"/>
    <property type="evidence" value="ECO:0007669"/>
    <property type="project" value="UniProtKB-KW"/>
</dbReference>
<keyword evidence="2" id="KW-0723">Serine/threonine-protein kinase</keyword>
<evidence type="ECO:0000256" key="5">
    <source>
        <dbReference type="ARBA" id="ARBA00022777"/>
    </source>
</evidence>
<protein>
    <recommendedName>
        <fullName evidence="1">non-specific serine/threonine protein kinase</fullName>
        <ecNumber evidence="1">2.7.11.1</ecNumber>
    </recommendedName>
</protein>
<accession>A0A0S8GBT9</accession>
<dbReference type="FunFam" id="1.10.510.10:FF:000021">
    <property type="entry name" value="Serine/threonine protein kinase"/>
    <property type="match status" value="1"/>
</dbReference>
<dbReference type="GO" id="GO:0005524">
    <property type="term" value="F:ATP binding"/>
    <property type="evidence" value="ECO:0007669"/>
    <property type="project" value="UniProtKB-KW"/>
</dbReference>
<dbReference type="PANTHER" id="PTHR43289">
    <property type="entry name" value="MITOGEN-ACTIVATED PROTEIN KINASE KINASE KINASE 20-RELATED"/>
    <property type="match status" value="1"/>
</dbReference>
<dbReference type="Gene3D" id="1.25.40.10">
    <property type="entry name" value="Tetratricopeptide repeat domain"/>
    <property type="match status" value="1"/>
</dbReference>
<evidence type="ECO:0000256" key="3">
    <source>
        <dbReference type="ARBA" id="ARBA00022679"/>
    </source>
</evidence>
<organism evidence="8 9">
    <name type="scientific">candidate division TA06 bacterium SM23_40</name>
    <dbReference type="NCBI Taxonomy" id="1703774"/>
    <lineage>
        <taxon>Bacteria</taxon>
        <taxon>Bacteria division TA06</taxon>
    </lineage>
</organism>
<evidence type="ECO:0000313" key="9">
    <source>
        <dbReference type="Proteomes" id="UP000051717"/>
    </source>
</evidence>
<dbReference type="Gene3D" id="1.10.510.10">
    <property type="entry name" value="Transferase(Phosphotransferase) domain 1"/>
    <property type="match status" value="1"/>
</dbReference>
<evidence type="ECO:0000256" key="2">
    <source>
        <dbReference type="ARBA" id="ARBA00022527"/>
    </source>
</evidence>
<dbReference type="InterPro" id="IPR000719">
    <property type="entry name" value="Prot_kinase_dom"/>
</dbReference>
<dbReference type="Proteomes" id="UP000051717">
    <property type="component" value="Unassembled WGS sequence"/>
</dbReference>
<dbReference type="Pfam" id="PF00069">
    <property type="entry name" value="Pkinase"/>
    <property type="match status" value="1"/>
</dbReference>
<dbReference type="SMART" id="SM00220">
    <property type="entry name" value="S_TKc"/>
    <property type="match status" value="1"/>
</dbReference>
<dbReference type="InterPro" id="IPR011009">
    <property type="entry name" value="Kinase-like_dom_sf"/>
</dbReference>
<name>A0A0S8GBT9_UNCT6</name>
<dbReference type="CDD" id="cd14014">
    <property type="entry name" value="STKc_PknB_like"/>
    <property type="match status" value="1"/>
</dbReference>
<dbReference type="Gene3D" id="3.30.200.20">
    <property type="entry name" value="Phosphorylase Kinase, domain 1"/>
    <property type="match status" value="1"/>
</dbReference>
<evidence type="ECO:0000313" key="8">
    <source>
        <dbReference type="EMBL" id="KPK69293.1"/>
    </source>
</evidence>
<dbReference type="InterPro" id="IPR019734">
    <property type="entry name" value="TPR_rpt"/>
</dbReference>
<keyword evidence="3" id="KW-0808">Transferase</keyword>
<feature type="domain" description="Protein kinase" evidence="7">
    <location>
        <begin position="9"/>
        <end position="268"/>
    </location>
</feature>
<keyword evidence="5" id="KW-0418">Kinase</keyword>